<dbReference type="EMBL" id="SUPK01000007">
    <property type="protein sequence ID" value="TJY40998.1"/>
    <property type="molecule type" value="Genomic_DNA"/>
</dbReference>
<dbReference type="SUPFAM" id="SSF88713">
    <property type="entry name" value="Glycoside hydrolase/deacetylase"/>
    <property type="match status" value="1"/>
</dbReference>
<dbReference type="NCBIfam" id="NF003816">
    <property type="entry name" value="PRK05406.1-5"/>
    <property type="match status" value="1"/>
</dbReference>
<keyword evidence="1" id="KW-0378">Hydrolase</keyword>
<dbReference type="GO" id="GO:0005975">
    <property type="term" value="P:carbohydrate metabolic process"/>
    <property type="evidence" value="ECO:0007669"/>
    <property type="project" value="InterPro"/>
</dbReference>
<comment type="similarity">
    <text evidence="1">Belongs to the LamB/PxpA family.</text>
</comment>
<dbReference type="AlphaFoldDB" id="A0A4U0F944"/>
<dbReference type="HAMAP" id="MF_00691">
    <property type="entry name" value="PxpA"/>
    <property type="match status" value="1"/>
</dbReference>
<name>A0A4U0F944_9BACL</name>
<gene>
    <name evidence="1" type="primary">pxpA</name>
    <name evidence="2" type="ORF">E5161_14895</name>
</gene>
<evidence type="ECO:0000256" key="1">
    <source>
        <dbReference type="HAMAP-Rule" id="MF_00691"/>
    </source>
</evidence>
<sequence length="263" mass="27926">MIQPPLEIDLNADLGEGYGAYSFGEDDSLLEIVSSANIACGFHAGDPHIMRRTVERCVALGVAVGAHPGLPDRMGFGRREMAVTPEEAADWITYQVGALQAFVHSEGGRLQHVKPHGALYHMAAGDAELASAIVRAVTTVDKRLILFGPPGSRLHREAERQGAPFAAEGFADRAYMPDGRLASRGTPNAMIEASEQAAAQALSIVKEGRVRTVSGEFCELRVRTICVHGDSSKAAGRAKQLASALRSAGIMIRAPQVGDKPCS</sequence>
<accession>A0A4U0F944</accession>
<protein>
    <recommendedName>
        <fullName evidence="1">5-oxoprolinase subunit A</fullName>
        <shortName evidence="1">5-OPase subunit A</shortName>
        <ecNumber evidence="1">3.5.2.9</ecNumber>
    </recommendedName>
    <alternativeName>
        <fullName evidence="1">5-oxoprolinase (ATP-hydrolyzing) subunit A</fullName>
    </alternativeName>
</protein>
<comment type="catalytic activity">
    <reaction evidence="1">
        <text>5-oxo-L-proline + ATP + 2 H2O = L-glutamate + ADP + phosphate + H(+)</text>
        <dbReference type="Rhea" id="RHEA:10348"/>
        <dbReference type="ChEBI" id="CHEBI:15377"/>
        <dbReference type="ChEBI" id="CHEBI:15378"/>
        <dbReference type="ChEBI" id="CHEBI:29985"/>
        <dbReference type="ChEBI" id="CHEBI:30616"/>
        <dbReference type="ChEBI" id="CHEBI:43474"/>
        <dbReference type="ChEBI" id="CHEBI:58402"/>
        <dbReference type="ChEBI" id="CHEBI:456216"/>
        <dbReference type="EC" id="3.5.2.9"/>
    </reaction>
</comment>
<comment type="function">
    <text evidence="1">Catalyzes the cleavage of 5-oxoproline to form L-glutamate coupled to the hydrolysis of ATP to ADP and inorganic phosphate.</text>
</comment>
<dbReference type="OrthoDB" id="9773478at2"/>
<dbReference type="InterPro" id="IPR005501">
    <property type="entry name" value="LamB/YcsF/PxpA-like"/>
</dbReference>
<reference evidence="2 3" key="1">
    <citation type="submission" date="2019-04" db="EMBL/GenBank/DDBJ databases">
        <title>Cohnella sp. nov., isolated from soil.</title>
        <authorList>
            <person name="Kim W."/>
        </authorList>
    </citation>
    <scope>NUCLEOTIDE SEQUENCE [LARGE SCALE GENOMIC DNA]</scope>
    <source>
        <strain evidence="2 3">CAU 1483</strain>
    </source>
</reference>
<dbReference type="Gene3D" id="3.20.20.370">
    <property type="entry name" value="Glycoside hydrolase/deacetylase"/>
    <property type="match status" value="1"/>
</dbReference>
<dbReference type="EC" id="3.5.2.9" evidence="1"/>
<comment type="subunit">
    <text evidence="1">Forms a complex composed of PxpA, PxpB and PxpC.</text>
</comment>
<dbReference type="GO" id="GO:0017168">
    <property type="term" value="F:5-oxoprolinase (ATP-hydrolyzing) activity"/>
    <property type="evidence" value="ECO:0007669"/>
    <property type="project" value="UniProtKB-UniRule"/>
</dbReference>
<dbReference type="RefSeq" id="WP_136778626.1">
    <property type="nucleotide sequence ID" value="NZ_SUPK01000007.1"/>
</dbReference>
<proteinExistence type="inferred from homology"/>
<evidence type="ECO:0000313" key="3">
    <source>
        <dbReference type="Proteomes" id="UP000309673"/>
    </source>
</evidence>
<dbReference type="PANTHER" id="PTHR30292">
    <property type="entry name" value="UNCHARACTERIZED PROTEIN YBGL-RELATED"/>
    <property type="match status" value="1"/>
</dbReference>
<dbReference type="GO" id="GO:0005524">
    <property type="term" value="F:ATP binding"/>
    <property type="evidence" value="ECO:0007669"/>
    <property type="project" value="UniProtKB-UniRule"/>
</dbReference>
<keyword evidence="3" id="KW-1185">Reference proteome</keyword>
<evidence type="ECO:0000313" key="2">
    <source>
        <dbReference type="EMBL" id="TJY40998.1"/>
    </source>
</evidence>
<dbReference type="Pfam" id="PF03746">
    <property type="entry name" value="LamB_YcsF"/>
    <property type="match status" value="1"/>
</dbReference>
<keyword evidence="1" id="KW-0067">ATP-binding</keyword>
<dbReference type="InterPro" id="IPR011330">
    <property type="entry name" value="Glyco_hydro/deAcase_b/a-brl"/>
</dbReference>
<comment type="caution">
    <text evidence="2">The sequence shown here is derived from an EMBL/GenBank/DDBJ whole genome shotgun (WGS) entry which is preliminary data.</text>
</comment>
<dbReference type="CDD" id="cd10787">
    <property type="entry name" value="LamB_YcsF_like"/>
    <property type="match status" value="1"/>
</dbReference>
<dbReference type="Proteomes" id="UP000309673">
    <property type="component" value="Unassembled WGS sequence"/>
</dbReference>
<dbReference type="NCBIfam" id="NF003814">
    <property type="entry name" value="PRK05406.1-3"/>
    <property type="match status" value="1"/>
</dbReference>
<organism evidence="2 3">
    <name type="scientific">Cohnella pontilimi</name>
    <dbReference type="NCBI Taxonomy" id="2564100"/>
    <lineage>
        <taxon>Bacteria</taxon>
        <taxon>Bacillati</taxon>
        <taxon>Bacillota</taxon>
        <taxon>Bacilli</taxon>
        <taxon>Bacillales</taxon>
        <taxon>Paenibacillaceae</taxon>
        <taxon>Cohnella</taxon>
    </lineage>
</organism>
<dbReference type="PANTHER" id="PTHR30292:SF0">
    <property type="entry name" value="5-OXOPROLINASE SUBUNIT A"/>
    <property type="match status" value="1"/>
</dbReference>
<keyword evidence="1" id="KW-0547">Nucleotide-binding</keyword>